<evidence type="ECO:0000313" key="2">
    <source>
        <dbReference type="Proteomes" id="UP000323011"/>
    </source>
</evidence>
<sequence>MFDKTFQSRLSFGINKLNIRIKSLPIQKKITRRTVLTSPHVNKNAQQHLDQIKYSKIYLLECNEAPDSKQVFSLIWKLIFLDLKANSLELKFISSIKKNK</sequence>
<dbReference type="Proteomes" id="UP000323011">
    <property type="component" value="Mitochondrion MT"/>
</dbReference>
<protein>
    <submittedName>
        <fullName evidence="1">Uncharacterized protein</fullName>
    </submittedName>
</protein>
<dbReference type="Gene3D" id="3.30.70.600">
    <property type="entry name" value="Ribosomal protein S10 domain"/>
    <property type="match status" value="1"/>
</dbReference>
<dbReference type="InterPro" id="IPR036838">
    <property type="entry name" value="Ribosomal_uS10_dom_sf"/>
</dbReference>
<proteinExistence type="predicted"/>
<name>A0A5A8BYL6_CAFRO</name>
<organism evidence="1 2">
    <name type="scientific">Cafeteria roenbergensis</name>
    <name type="common">Marine flagellate</name>
    <dbReference type="NCBI Taxonomy" id="33653"/>
    <lineage>
        <taxon>Eukaryota</taxon>
        <taxon>Sar</taxon>
        <taxon>Stramenopiles</taxon>
        <taxon>Bigyra</taxon>
        <taxon>Opalozoa</taxon>
        <taxon>Bicosoecida</taxon>
        <taxon>Cafeteriaceae</taxon>
        <taxon>Cafeteria</taxon>
    </lineage>
</organism>
<gene>
    <name evidence="1" type="ORF">FNF29_10028</name>
</gene>
<reference evidence="1 2" key="1">
    <citation type="submission" date="2019-07" db="EMBL/GenBank/DDBJ databases">
        <title>Genomes of Cafeteria roenbergensis.</title>
        <authorList>
            <person name="Fischer M.G."/>
            <person name="Hackl T."/>
            <person name="Roman M."/>
        </authorList>
    </citation>
    <scope>NUCLEOTIDE SEQUENCE [LARGE SCALE GENOMIC DNA]</scope>
    <source>
        <strain evidence="1 2">BVI</strain>
    </source>
</reference>
<comment type="caution">
    <text evidence="1">The sequence shown here is derived from an EMBL/GenBank/DDBJ whole genome shotgun (WGS) entry which is preliminary data.</text>
</comment>
<keyword evidence="1" id="KW-0496">Mitochondrion</keyword>
<accession>A0A5A8BYL6</accession>
<evidence type="ECO:0000313" key="1">
    <source>
        <dbReference type="EMBL" id="KAA0145447.1"/>
    </source>
</evidence>
<keyword evidence="2" id="KW-1185">Reference proteome</keyword>
<geneLocation type="mitochondrion" evidence="1"/>
<dbReference type="AlphaFoldDB" id="A0A5A8BYL6"/>
<dbReference type="EMBL" id="VLTN01000170">
    <property type="protein sequence ID" value="KAA0145447.1"/>
    <property type="molecule type" value="Genomic_DNA"/>
</dbReference>